<dbReference type="OrthoDB" id="14962at2759"/>
<name>F4PMF4_CACFS</name>
<dbReference type="Gene3D" id="3.30.420.40">
    <property type="match status" value="1"/>
</dbReference>
<evidence type="ECO:0000313" key="1">
    <source>
        <dbReference type="EMBL" id="EGG22804.1"/>
    </source>
</evidence>
<proteinExistence type="predicted"/>
<organism evidence="1 2">
    <name type="scientific">Cavenderia fasciculata</name>
    <name type="common">Slime mold</name>
    <name type="synonym">Dictyostelium fasciculatum</name>
    <dbReference type="NCBI Taxonomy" id="261658"/>
    <lineage>
        <taxon>Eukaryota</taxon>
        <taxon>Amoebozoa</taxon>
        <taxon>Evosea</taxon>
        <taxon>Eumycetozoa</taxon>
        <taxon>Dictyostelia</taxon>
        <taxon>Acytosteliales</taxon>
        <taxon>Cavenderiaceae</taxon>
        <taxon>Cavenderia</taxon>
    </lineage>
</organism>
<keyword evidence="2" id="KW-1185">Reference proteome</keyword>
<dbReference type="PANTHER" id="PTHR14187">
    <property type="entry name" value="ALPHA KINASE/ELONGATION FACTOR 2 KINASE"/>
    <property type="match status" value="1"/>
</dbReference>
<dbReference type="PANTHER" id="PTHR14187:SF5">
    <property type="entry name" value="HEAT SHOCK 70 KDA PROTEIN 12A"/>
    <property type="match status" value="1"/>
</dbReference>
<dbReference type="Proteomes" id="UP000007797">
    <property type="component" value="Unassembled WGS sequence"/>
</dbReference>
<dbReference type="CDD" id="cd10229">
    <property type="entry name" value="ASKHA_NBD_HSP70_HSPA12"/>
    <property type="match status" value="1"/>
</dbReference>
<sequence length="597" mass="66299">MTSPSSSSSSSCVLPLNKIVVISLDFGTSRSGYAYSFPSEKPDIYAHDSWPGGGGGGSNTKTLTVVSLYEDGKLSKFGYDAREDYDNAIFSNYKMVLFSSASREKTMVKADNCDQTASVQSLITETLKYLKQISLDKVRLGYTNKIEPSDVLWVITVPAIWDDAAKQIMRQCALDAGLCTKDDDKGSILFAYEPESGALDCIFEKTNSYSIREGETLLVFDLGGGTADFTGYKQLAGDKISSIVTRFGGDYGSNECNENFKKFLLQLLGDEFPKDMIEGNDFMQVMDKFESVKTSMNASSYINDSNPRSILFNPRTFGMTFDWLLERIEKYNTANASKIEYRRSGSLVIPMETFMTFLQPLFKNIVDCVKKKMLECPAISNPNFIFMIGGFSENYFLQELVKKEFASTGAKIMMQTRPSLSVVKGACRFGLRPSVVTSRHVPRSYAVEIVEEIAPENEHLHADRKVFFSNGKFYVKNVCSSFVRAGQSVGIDEVVVQAYQPLSATATQVAIAIFTSQLPDIKYTTDPGISFAAEIIVPLPPGDTIDDKSVHVLMKFGNTEVLVSAVQIKSRAVIEAKIDFAMTQEEAERRNQERLNK</sequence>
<gene>
    <name evidence="1" type="ORF">DFA_04934</name>
</gene>
<dbReference type="OMA" id="EWRTKYD"/>
<dbReference type="SUPFAM" id="SSF53067">
    <property type="entry name" value="Actin-like ATPase domain"/>
    <property type="match status" value="2"/>
</dbReference>
<dbReference type="STRING" id="1054147.F4PMF4"/>
<dbReference type="RefSeq" id="XP_004360655.1">
    <property type="nucleotide sequence ID" value="XM_004360598.1"/>
</dbReference>
<dbReference type="EMBL" id="GL883008">
    <property type="protein sequence ID" value="EGG22804.1"/>
    <property type="molecule type" value="Genomic_DNA"/>
</dbReference>
<dbReference type="AlphaFoldDB" id="F4PMF4"/>
<evidence type="ECO:0000313" key="2">
    <source>
        <dbReference type="Proteomes" id="UP000007797"/>
    </source>
</evidence>
<protein>
    <recommendedName>
        <fullName evidence="3">Heat shock protein Hsp70 family protein</fullName>
    </recommendedName>
</protein>
<accession>F4PMF4</accession>
<dbReference type="KEGG" id="dfa:DFA_04934"/>
<dbReference type="InterPro" id="IPR043129">
    <property type="entry name" value="ATPase_NBD"/>
</dbReference>
<dbReference type="GeneID" id="14875884"/>
<reference evidence="2" key="1">
    <citation type="journal article" date="2011" name="Genome Res.">
        <title>Phylogeny-wide analysis of social amoeba genomes highlights ancient origins for complex intercellular communication.</title>
        <authorList>
            <person name="Heidel A.J."/>
            <person name="Lawal H.M."/>
            <person name="Felder M."/>
            <person name="Schilde C."/>
            <person name="Helps N.R."/>
            <person name="Tunggal B."/>
            <person name="Rivero F."/>
            <person name="John U."/>
            <person name="Schleicher M."/>
            <person name="Eichinger L."/>
            <person name="Platzer M."/>
            <person name="Noegel A.A."/>
            <person name="Schaap P."/>
            <person name="Gloeckner G."/>
        </authorList>
    </citation>
    <scope>NUCLEOTIDE SEQUENCE [LARGE SCALE GENOMIC DNA]</scope>
    <source>
        <strain evidence="2">SH3</strain>
    </source>
</reference>
<evidence type="ECO:0008006" key="3">
    <source>
        <dbReference type="Google" id="ProtNLM"/>
    </source>
</evidence>